<comment type="caution">
    <text evidence="1">The sequence shown here is derived from an EMBL/GenBank/DDBJ whole genome shotgun (WGS) entry which is preliminary data.</text>
</comment>
<dbReference type="Proteomes" id="UP000190188">
    <property type="component" value="Unassembled WGS sequence"/>
</dbReference>
<keyword evidence="2" id="KW-1185">Reference proteome</keyword>
<dbReference type="AlphaFoldDB" id="A0A1T2XJZ6"/>
<evidence type="ECO:0000313" key="2">
    <source>
        <dbReference type="Proteomes" id="UP000190188"/>
    </source>
</evidence>
<evidence type="ECO:0000313" key="1">
    <source>
        <dbReference type="EMBL" id="OPA80190.1"/>
    </source>
</evidence>
<dbReference type="EMBL" id="MSZX01000002">
    <property type="protein sequence ID" value="OPA80190.1"/>
    <property type="molecule type" value="Genomic_DNA"/>
</dbReference>
<protein>
    <submittedName>
        <fullName evidence="1">Uncharacterized protein</fullName>
    </submittedName>
</protein>
<dbReference type="STRING" id="1324314.BVG16_05445"/>
<gene>
    <name evidence="1" type="ORF">BVG16_05445</name>
</gene>
<organism evidence="1 2">
    <name type="scientific">Paenibacillus selenitireducens</name>
    <dbReference type="NCBI Taxonomy" id="1324314"/>
    <lineage>
        <taxon>Bacteria</taxon>
        <taxon>Bacillati</taxon>
        <taxon>Bacillota</taxon>
        <taxon>Bacilli</taxon>
        <taxon>Bacillales</taxon>
        <taxon>Paenibacillaceae</taxon>
        <taxon>Paenibacillus</taxon>
    </lineage>
</organism>
<proteinExistence type="predicted"/>
<reference evidence="1 2" key="1">
    <citation type="submission" date="2017-01" db="EMBL/GenBank/DDBJ databases">
        <title>Genome analysis of Paenibacillus selenitrireducens ES3-24.</title>
        <authorList>
            <person name="Xu D."/>
            <person name="Yao R."/>
            <person name="Zheng S."/>
        </authorList>
    </citation>
    <scope>NUCLEOTIDE SEQUENCE [LARGE SCALE GENOMIC DNA]</scope>
    <source>
        <strain evidence="1 2">ES3-24</strain>
    </source>
</reference>
<sequence length="324" mass="37932">MNLIRAYHPDWDYYVLFAESQEIGIPTHDLDGNIVIRPFTPLDVVAKTPTRKDDTYGIPEMFHWLQVQEQYTNVIYLDVESYVCDPLTEVTEALQQGMNMVVVSNPKRPYCILMLALSNQINVGVHLQKWRSEGIQEFIRSVSNKLEIQQPRYQFNLGDDDGSGLEYITGQIFIGSVRLALFHTQWIRDRLLETDLSQNNYQHLIYARKYEMFLNQVCLDIHKYRGIGGENPLLHSPIFLSKQARFADGPSNQPLITPIMAMIWEMRSDLQAAFRDPWGYHRKIFCQWFVIYAPHEYQFTADYIQPVQSSLPQLRFWNMGQKGR</sequence>
<name>A0A1T2XJZ6_9BACL</name>
<accession>A0A1T2XJZ6</accession>
<dbReference type="RefSeq" id="WP_078497538.1">
    <property type="nucleotide sequence ID" value="NZ_MSZX01000002.1"/>
</dbReference>